<accession>A0A6L3T3A0</accession>
<evidence type="ECO:0000259" key="2">
    <source>
        <dbReference type="Pfam" id="PF06890"/>
    </source>
</evidence>
<feature type="compositionally biased region" description="Low complexity" evidence="1">
    <location>
        <begin position="144"/>
        <end position="161"/>
    </location>
</feature>
<keyword evidence="4" id="KW-1185">Reference proteome</keyword>
<organism evidence="3 4">
    <name type="scientific">Methylobacterium soli</name>
    <dbReference type="NCBI Taxonomy" id="553447"/>
    <lineage>
        <taxon>Bacteria</taxon>
        <taxon>Pseudomonadati</taxon>
        <taxon>Pseudomonadota</taxon>
        <taxon>Alphaproteobacteria</taxon>
        <taxon>Hyphomicrobiales</taxon>
        <taxon>Methylobacteriaceae</taxon>
        <taxon>Methylobacterium</taxon>
    </lineage>
</organism>
<evidence type="ECO:0000256" key="1">
    <source>
        <dbReference type="SAM" id="MobiDB-lite"/>
    </source>
</evidence>
<name>A0A6L3T3A0_9HYPH</name>
<gene>
    <name evidence="3" type="ORF">F6X53_11455</name>
</gene>
<dbReference type="EMBL" id="VZZK01000009">
    <property type="protein sequence ID" value="KAB1079412.1"/>
    <property type="molecule type" value="Genomic_DNA"/>
</dbReference>
<evidence type="ECO:0000313" key="3">
    <source>
        <dbReference type="EMBL" id="KAB1079412.1"/>
    </source>
</evidence>
<feature type="domain" description="Bacteriophage Mu Gp45 N-terminal" evidence="2">
    <location>
        <begin position="19"/>
        <end position="60"/>
    </location>
</feature>
<comment type="caution">
    <text evidence="3">The sequence shown here is derived from an EMBL/GenBank/DDBJ whole genome shotgun (WGS) entry which is preliminary data.</text>
</comment>
<evidence type="ECO:0000313" key="4">
    <source>
        <dbReference type="Proteomes" id="UP000474159"/>
    </source>
</evidence>
<dbReference type="AlphaFoldDB" id="A0A6L3T3A0"/>
<dbReference type="OrthoDB" id="8221020at2"/>
<dbReference type="InterPro" id="IPR053861">
    <property type="entry name" value="Phage_Mu_Gp45_N"/>
</dbReference>
<dbReference type="Proteomes" id="UP000474159">
    <property type="component" value="Unassembled WGS sequence"/>
</dbReference>
<feature type="region of interest" description="Disordered" evidence="1">
    <location>
        <begin position="131"/>
        <end position="168"/>
    </location>
</feature>
<sequence>MNRTTTRYNGDRTAMGISRAVVDSINDSPFMQTMGAKIMGDEQSTDIEHVHPFGMTAFPMGKTTDEQAKGGMMKGAAEVLIMGLMGNRSHPMAMPAADRRFRLNGLQAGETGFHDAFKQYLHMGKDSMMAESPKRVVHRVAAEKQQGSQGSGSGQQKKNNGADVTAEKDVKVSVTMDKDGSYAVDAKGAGTITCKTLVLSAGGCTITMKDGKIILDGDVYVGGSDGAKKIATEDTRDSLGGKLQEPFARKAKAK</sequence>
<proteinExistence type="predicted"/>
<reference evidence="3 4" key="1">
    <citation type="submission" date="2019-09" db="EMBL/GenBank/DDBJ databases">
        <title>YIM 48816 draft genome.</title>
        <authorList>
            <person name="Jiang L."/>
        </authorList>
    </citation>
    <scope>NUCLEOTIDE SEQUENCE [LARGE SCALE GENOMIC DNA]</scope>
    <source>
        <strain evidence="3 4">YIM 48816</strain>
    </source>
</reference>
<feature type="region of interest" description="Disordered" evidence="1">
    <location>
        <begin position="234"/>
        <end position="254"/>
    </location>
</feature>
<dbReference type="RefSeq" id="WP_151000147.1">
    <property type="nucleotide sequence ID" value="NZ_BPQY01000460.1"/>
</dbReference>
<protein>
    <recommendedName>
        <fullName evidence="2">Bacteriophage Mu Gp45 N-terminal domain-containing protein</fullName>
    </recommendedName>
</protein>
<dbReference type="Pfam" id="PF06890">
    <property type="entry name" value="Phage_Mu_Gp45"/>
    <property type="match status" value="1"/>
</dbReference>